<dbReference type="InterPro" id="IPR044730">
    <property type="entry name" value="RNase_H-like_dom_plant"/>
</dbReference>
<accession>A0ABD3IZ64</accession>
<dbReference type="InterPro" id="IPR026960">
    <property type="entry name" value="RVT-Znf"/>
</dbReference>
<dbReference type="PANTHER" id="PTHR47074:SF11">
    <property type="entry name" value="REVERSE TRANSCRIPTASE-LIKE PROTEIN"/>
    <property type="match status" value="1"/>
</dbReference>
<dbReference type="InterPro" id="IPR036397">
    <property type="entry name" value="RNaseH_sf"/>
</dbReference>
<dbReference type="Proteomes" id="UP001634007">
    <property type="component" value="Unassembled WGS sequence"/>
</dbReference>
<evidence type="ECO:0000313" key="4">
    <source>
        <dbReference type="Proteomes" id="UP001634007"/>
    </source>
</evidence>
<dbReference type="CDD" id="cd06222">
    <property type="entry name" value="RNase_H_like"/>
    <property type="match status" value="1"/>
</dbReference>
<comment type="caution">
    <text evidence="3">The sequence shown here is derived from an EMBL/GenBank/DDBJ whole genome shotgun (WGS) entry which is preliminary data.</text>
</comment>
<dbReference type="SUPFAM" id="SSF53098">
    <property type="entry name" value="Ribonuclease H-like"/>
    <property type="match status" value="1"/>
</dbReference>
<dbReference type="InterPro" id="IPR052929">
    <property type="entry name" value="RNase_H-like_EbsB-rel"/>
</dbReference>
<dbReference type="PANTHER" id="PTHR47074">
    <property type="entry name" value="BNAC02G40300D PROTEIN"/>
    <property type="match status" value="1"/>
</dbReference>
<feature type="domain" description="RNase H type-1" evidence="1">
    <location>
        <begin position="168"/>
        <end position="279"/>
    </location>
</feature>
<proteinExistence type="predicted"/>
<sequence length="296" mass="33102">MENLHHRKIVPSPLCPLCKQEAETLEHTLLPCPWTAKVWNSAPLHLQISRIGLTRFEDWICNIQQNPVISGKFNHIAVVLWSIWNERNQFIFSHQNLRPQSTIARAEAFTESYRAINGKSNSKKETKHLSETWLPPLLGTLRINIDASFALDLAKDAASTDARDPPRHRAAIACVCRDHRGFLVDGFVKPVDAASASQAEAIAMDETLNFIESRSFLSPQVHSDCLSLVHTLKSSTELSWELQPIVSQAQAKLAHLPGLSLAHCNRSSNCPADWIAKACRNNSLPPNWISNPPCFI</sequence>
<protein>
    <recommendedName>
        <fullName evidence="5">RNase H type-1 domain-containing protein</fullName>
    </recommendedName>
</protein>
<dbReference type="InterPro" id="IPR002156">
    <property type="entry name" value="RNaseH_domain"/>
</dbReference>
<keyword evidence="4" id="KW-1185">Reference proteome</keyword>
<dbReference type="Gene3D" id="3.30.420.10">
    <property type="entry name" value="Ribonuclease H-like superfamily/Ribonuclease H"/>
    <property type="match status" value="1"/>
</dbReference>
<gene>
    <name evidence="3" type="ORF">ACJRO7_004564</name>
</gene>
<name>A0ABD3IZ64_EUCGL</name>
<organism evidence="3 4">
    <name type="scientific">Eucalyptus globulus</name>
    <name type="common">Tasmanian blue gum</name>
    <dbReference type="NCBI Taxonomy" id="34317"/>
    <lineage>
        <taxon>Eukaryota</taxon>
        <taxon>Viridiplantae</taxon>
        <taxon>Streptophyta</taxon>
        <taxon>Embryophyta</taxon>
        <taxon>Tracheophyta</taxon>
        <taxon>Spermatophyta</taxon>
        <taxon>Magnoliopsida</taxon>
        <taxon>eudicotyledons</taxon>
        <taxon>Gunneridae</taxon>
        <taxon>Pentapetalae</taxon>
        <taxon>rosids</taxon>
        <taxon>malvids</taxon>
        <taxon>Myrtales</taxon>
        <taxon>Myrtaceae</taxon>
        <taxon>Myrtoideae</taxon>
        <taxon>Eucalypteae</taxon>
        <taxon>Eucalyptus</taxon>
    </lineage>
</organism>
<dbReference type="Pfam" id="PF13456">
    <property type="entry name" value="RVT_3"/>
    <property type="match status" value="1"/>
</dbReference>
<evidence type="ECO:0000259" key="2">
    <source>
        <dbReference type="Pfam" id="PF13966"/>
    </source>
</evidence>
<evidence type="ECO:0000259" key="1">
    <source>
        <dbReference type="Pfam" id="PF13456"/>
    </source>
</evidence>
<evidence type="ECO:0000313" key="3">
    <source>
        <dbReference type="EMBL" id="KAL3719608.1"/>
    </source>
</evidence>
<reference evidence="3 4" key="1">
    <citation type="submission" date="2024-11" db="EMBL/GenBank/DDBJ databases">
        <title>Chromosome-level genome assembly of Eucalyptus globulus Labill. provides insights into its genome evolution.</title>
        <authorList>
            <person name="Li X."/>
        </authorList>
    </citation>
    <scope>NUCLEOTIDE SEQUENCE [LARGE SCALE GENOMIC DNA]</scope>
    <source>
        <strain evidence="3">CL2024</strain>
        <tissue evidence="3">Fresh tender leaves</tissue>
    </source>
</reference>
<dbReference type="InterPro" id="IPR012337">
    <property type="entry name" value="RNaseH-like_sf"/>
</dbReference>
<dbReference type="Pfam" id="PF13966">
    <property type="entry name" value="zf-RVT"/>
    <property type="match status" value="1"/>
</dbReference>
<dbReference type="AlphaFoldDB" id="A0ABD3IZ64"/>
<dbReference type="EMBL" id="JBJKBG010000010">
    <property type="protein sequence ID" value="KAL3719608.1"/>
    <property type="molecule type" value="Genomic_DNA"/>
</dbReference>
<feature type="domain" description="Reverse transcriptase zinc-binding" evidence="2">
    <location>
        <begin position="2"/>
        <end position="39"/>
    </location>
</feature>
<evidence type="ECO:0008006" key="5">
    <source>
        <dbReference type="Google" id="ProtNLM"/>
    </source>
</evidence>